<comment type="caution">
    <text evidence="1">The sequence shown here is derived from an EMBL/GenBank/DDBJ whole genome shotgun (WGS) entry which is preliminary data.</text>
</comment>
<proteinExistence type="predicted"/>
<dbReference type="Proteomes" id="UP001500575">
    <property type="component" value="Unassembled WGS sequence"/>
</dbReference>
<name>A0ABN2Y134_9ACTN</name>
<evidence type="ECO:0000313" key="1">
    <source>
        <dbReference type="EMBL" id="GAA2118652.1"/>
    </source>
</evidence>
<evidence type="ECO:0000313" key="2">
    <source>
        <dbReference type="Proteomes" id="UP001500575"/>
    </source>
</evidence>
<protein>
    <submittedName>
        <fullName evidence="1">Uncharacterized protein</fullName>
    </submittedName>
</protein>
<gene>
    <name evidence="1" type="ORF">GCM10009843_10750</name>
</gene>
<keyword evidence="2" id="KW-1185">Reference proteome</keyword>
<accession>A0ABN2Y134</accession>
<sequence>MNGLDPEPATAGALFTVTAASGESETFTLSAIADDCPEDGGLVLEVAGQPAQAVDLPGTAPYTYSLDLALGSTPHTATATWPDDLEFPGSGEVLLTEWDPPLPVGD</sequence>
<dbReference type="EMBL" id="BAAAQQ010000002">
    <property type="protein sequence ID" value="GAA2118652.1"/>
    <property type="molecule type" value="Genomic_DNA"/>
</dbReference>
<reference evidence="1 2" key="1">
    <citation type="journal article" date="2019" name="Int. J. Syst. Evol. Microbiol.">
        <title>The Global Catalogue of Microorganisms (GCM) 10K type strain sequencing project: providing services to taxonomists for standard genome sequencing and annotation.</title>
        <authorList>
            <consortium name="The Broad Institute Genomics Platform"/>
            <consortium name="The Broad Institute Genome Sequencing Center for Infectious Disease"/>
            <person name="Wu L."/>
            <person name="Ma J."/>
        </authorList>
    </citation>
    <scope>NUCLEOTIDE SEQUENCE [LARGE SCALE GENOMIC DNA]</scope>
    <source>
        <strain evidence="1 2">JCM 16021</strain>
    </source>
</reference>
<organism evidence="1 2">
    <name type="scientific">Nocardioides bigeumensis</name>
    <dbReference type="NCBI Taxonomy" id="433657"/>
    <lineage>
        <taxon>Bacteria</taxon>
        <taxon>Bacillati</taxon>
        <taxon>Actinomycetota</taxon>
        <taxon>Actinomycetes</taxon>
        <taxon>Propionibacteriales</taxon>
        <taxon>Nocardioidaceae</taxon>
        <taxon>Nocardioides</taxon>
    </lineage>
</organism>